<evidence type="ECO:0000313" key="3">
    <source>
        <dbReference type="Proteomes" id="UP000036313"/>
    </source>
</evidence>
<dbReference type="EMBL" id="JYNU01000058">
    <property type="protein sequence ID" value="KMO68225.1"/>
    <property type="molecule type" value="Genomic_DNA"/>
</dbReference>
<dbReference type="Gene3D" id="3.60.70.12">
    <property type="entry name" value="L-amino peptidase D-ALA esterase/amidase"/>
    <property type="match status" value="1"/>
</dbReference>
<dbReference type="PANTHER" id="PTHR36512:SF3">
    <property type="entry name" value="BLR5678 PROTEIN"/>
    <property type="match status" value="1"/>
</dbReference>
<name>A0A0J6VBC3_9MYCO</name>
<dbReference type="InterPro" id="IPR005321">
    <property type="entry name" value="Peptidase_S58_DmpA"/>
</dbReference>
<dbReference type="AlphaFoldDB" id="A0A0J6VBC3"/>
<accession>A0A0J6VBC3</accession>
<dbReference type="PANTHER" id="PTHR36512">
    <property type="entry name" value="D-AMINOPEPTIDASE"/>
    <property type="match status" value="1"/>
</dbReference>
<dbReference type="SUPFAM" id="SSF56266">
    <property type="entry name" value="DmpA/ArgJ-like"/>
    <property type="match status" value="1"/>
</dbReference>
<dbReference type="RefSeq" id="WP_048425229.1">
    <property type="nucleotide sequence ID" value="NZ_JYNU01000058.1"/>
</dbReference>
<dbReference type="PATRIC" id="fig|1807.14.peg.5267"/>
<comment type="caution">
    <text evidence="2">The sequence shown here is derived from an EMBL/GenBank/DDBJ whole genome shotgun (WGS) entry which is preliminary data.</text>
</comment>
<protein>
    <submittedName>
        <fullName evidence="2">Peptidase family S58</fullName>
    </submittedName>
</protein>
<reference evidence="2 3" key="1">
    <citation type="journal article" date="2015" name="Genome Biol. Evol.">
        <title>Characterization of Three Mycobacterium spp. with Potential Use in Bioremediation by Genome Sequencing and Comparative Genomics.</title>
        <authorList>
            <person name="Das S."/>
            <person name="Pettersson B.M."/>
            <person name="Behra P.R."/>
            <person name="Ramesh M."/>
            <person name="Dasgupta S."/>
            <person name="Bhattacharya A."/>
            <person name="Kirsebom L.A."/>
        </authorList>
    </citation>
    <scope>NUCLEOTIDE SEQUENCE [LARGE SCALE GENOMIC DNA]</scope>
    <source>
        <strain evidence="2 3">DSM 44075</strain>
    </source>
</reference>
<dbReference type="GO" id="GO:0004177">
    <property type="term" value="F:aminopeptidase activity"/>
    <property type="evidence" value="ECO:0007669"/>
    <property type="project" value="TreeGrafter"/>
</dbReference>
<dbReference type="Pfam" id="PF03576">
    <property type="entry name" value="Peptidase_S58"/>
    <property type="match status" value="1"/>
</dbReference>
<dbReference type="InterPro" id="IPR016117">
    <property type="entry name" value="ArgJ-like_dom_sf"/>
</dbReference>
<organism evidence="2 3">
    <name type="scientific">Mycolicibacterium obuense</name>
    <dbReference type="NCBI Taxonomy" id="1807"/>
    <lineage>
        <taxon>Bacteria</taxon>
        <taxon>Bacillati</taxon>
        <taxon>Actinomycetota</taxon>
        <taxon>Actinomycetes</taxon>
        <taxon>Mycobacteriales</taxon>
        <taxon>Mycobacteriaceae</taxon>
        <taxon>Mycolicibacterium</taxon>
    </lineage>
</organism>
<evidence type="ECO:0000256" key="1">
    <source>
        <dbReference type="ARBA" id="ARBA00007068"/>
    </source>
</evidence>
<dbReference type="CDD" id="cd02253">
    <property type="entry name" value="DmpA"/>
    <property type="match status" value="1"/>
</dbReference>
<evidence type="ECO:0000313" key="2">
    <source>
        <dbReference type="EMBL" id="KMO68225.1"/>
    </source>
</evidence>
<gene>
    <name evidence="2" type="ORF">MOBUDSM44075_05225</name>
</gene>
<dbReference type="Proteomes" id="UP000036313">
    <property type="component" value="Unassembled WGS sequence"/>
</dbReference>
<comment type="similarity">
    <text evidence="1">Belongs to the peptidase S58 family.</text>
</comment>
<sequence length="366" mass="38477">MRARDLGVVIGDHPTGAHNAITDVPGVRVGHVTLDDEGPPAVHTGVTVVVPHDDIWTEPVFAGAHRLNGSGEMTGLEWIREAGELTTAIGLTNTHSVGVVRDELVAAQVRARGDGVYWSLPVVGETYDGLLNDINGFHVRPEHARAALESASALPPAEGNVGGGTGMICHGFKGGIGTSSRVTDTATGRYTVGVLVQANHGRRERLRINGVHVGEMIGPTTVPLPDLPPGYEPGSGSIIVIVATDAPLLPHQCTRLAQRAALAVGRLGGTGEQYSGDLMLAFSTGNRGIPAYAWDEDADTARPEIGVRMLAPQLMTRLFDLTIEATEEAIVNAMVAATTMTGRHGFTAHAIDHDLLRTALSPEETP</sequence>
<proteinExistence type="inferred from homology"/>